<name>A0ACB8TFG6_9AGAM</name>
<dbReference type="EMBL" id="MU277190">
    <property type="protein sequence ID" value="KAI0067183.1"/>
    <property type="molecule type" value="Genomic_DNA"/>
</dbReference>
<gene>
    <name evidence="1" type="ORF">BV25DRAFT_1819486</name>
</gene>
<accession>A0ACB8TFG6</accession>
<comment type="caution">
    <text evidence="1">The sequence shown here is derived from an EMBL/GenBank/DDBJ whole genome shotgun (WGS) entry which is preliminary data.</text>
</comment>
<organism evidence="1 2">
    <name type="scientific">Artomyces pyxidatus</name>
    <dbReference type="NCBI Taxonomy" id="48021"/>
    <lineage>
        <taxon>Eukaryota</taxon>
        <taxon>Fungi</taxon>
        <taxon>Dikarya</taxon>
        <taxon>Basidiomycota</taxon>
        <taxon>Agaricomycotina</taxon>
        <taxon>Agaricomycetes</taxon>
        <taxon>Russulales</taxon>
        <taxon>Auriscalpiaceae</taxon>
        <taxon>Artomyces</taxon>
    </lineage>
</organism>
<keyword evidence="2" id="KW-1185">Reference proteome</keyword>
<evidence type="ECO:0000313" key="2">
    <source>
        <dbReference type="Proteomes" id="UP000814140"/>
    </source>
</evidence>
<sequence length="338" mass="36849">MNEMTAYSTDGEHPDSGFAEVGSCDEYEGPYSDMDSEVNDFLMSQDRYFRDDGTSYDCVCASPAKSLDIVEFPSSPLPASSYRSPTSSVPSDLRTALHQVSVHHPDVLSNSDLESRTIVSAVVAPQDVPLVPDTWPTGRYIPFGRLLALRDTWNSIGKIMNLPPMPTIPDTPSLDLFVSAQMKARNGVGWTSDDAFADSSSPHWTSLRANTSSDSKDWHAIVVDNDERSHNEAHTHRSTNDEAVTMHDASVRTYSPINLPLFLSDSSDGRHSASDAASPQQCFRSIELPFSRTTSTSSPQPMSSPHAVSSSRTTYLSTAEVDLDALLPPIPCDSPRSS</sequence>
<reference evidence="1" key="1">
    <citation type="submission" date="2021-03" db="EMBL/GenBank/DDBJ databases">
        <authorList>
            <consortium name="DOE Joint Genome Institute"/>
            <person name="Ahrendt S."/>
            <person name="Looney B.P."/>
            <person name="Miyauchi S."/>
            <person name="Morin E."/>
            <person name="Drula E."/>
            <person name="Courty P.E."/>
            <person name="Chicoki N."/>
            <person name="Fauchery L."/>
            <person name="Kohler A."/>
            <person name="Kuo A."/>
            <person name="Labutti K."/>
            <person name="Pangilinan J."/>
            <person name="Lipzen A."/>
            <person name="Riley R."/>
            <person name="Andreopoulos W."/>
            <person name="He G."/>
            <person name="Johnson J."/>
            <person name="Barry K.W."/>
            <person name="Grigoriev I.V."/>
            <person name="Nagy L."/>
            <person name="Hibbett D."/>
            <person name="Henrissat B."/>
            <person name="Matheny P.B."/>
            <person name="Labbe J."/>
            <person name="Martin F."/>
        </authorList>
    </citation>
    <scope>NUCLEOTIDE SEQUENCE</scope>
    <source>
        <strain evidence="1">HHB10654</strain>
    </source>
</reference>
<protein>
    <submittedName>
        <fullName evidence="1">Uncharacterized protein</fullName>
    </submittedName>
</protein>
<reference evidence="1" key="2">
    <citation type="journal article" date="2022" name="New Phytol.">
        <title>Evolutionary transition to the ectomycorrhizal habit in the genomes of a hyperdiverse lineage of mushroom-forming fungi.</title>
        <authorList>
            <person name="Looney B."/>
            <person name="Miyauchi S."/>
            <person name="Morin E."/>
            <person name="Drula E."/>
            <person name="Courty P.E."/>
            <person name="Kohler A."/>
            <person name="Kuo A."/>
            <person name="LaButti K."/>
            <person name="Pangilinan J."/>
            <person name="Lipzen A."/>
            <person name="Riley R."/>
            <person name="Andreopoulos W."/>
            <person name="He G."/>
            <person name="Johnson J."/>
            <person name="Nolan M."/>
            <person name="Tritt A."/>
            <person name="Barry K.W."/>
            <person name="Grigoriev I.V."/>
            <person name="Nagy L.G."/>
            <person name="Hibbett D."/>
            <person name="Henrissat B."/>
            <person name="Matheny P.B."/>
            <person name="Labbe J."/>
            <person name="Martin F.M."/>
        </authorList>
    </citation>
    <scope>NUCLEOTIDE SEQUENCE</scope>
    <source>
        <strain evidence="1">HHB10654</strain>
    </source>
</reference>
<dbReference type="Proteomes" id="UP000814140">
    <property type="component" value="Unassembled WGS sequence"/>
</dbReference>
<evidence type="ECO:0000313" key="1">
    <source>
        <dbReference type="EMBL" id="KAI0067183.1"/>
    </source>
</evidence>
<proteinExistence type="predicted"/>